<gene>
    <name evidence="3" type="ORF">CWM47_14335</name>
</gene>
<dbReference type="OrthoDB" id="964849at2"/>
<reference evidence="3 4" key="1">
    <citation type="submission" date="2017-11" db="EMBL/GenBank/DDBJ databases">
        <title>Taxonomic description and genome sequences of Spirosoma HA7 sp. nov., isolated from pollen microhabitat of Corylus avellana.</title>
        <authorList>
            <person name="Ambika Manirajan B."/>
            <person name="Suarez C."/>
            <person name="Ratering S."/>
            <person name="Geissler-Plaum R."/>
            <person name="Cardinale M."/>
            <person name="Sylvia S."/>
        </authorList>
    </citation>
    <scope>NUCLEOTIDE SEQUENCE [LARGE SCALE GENOMIC DNA]</scope>
    <source>
        <strain evidence="3 4">HA7</strain>
    </source>
</reference>
<keyword evidence="4" id="KW-1185">Reference proteome</keyword>
<accession>A0A2K8YZD1</accession>
<dbReference type="Pfam" id="PF12732">
    <property type="entry name" value="YtxH"/>
    <property type="match status" value="1"/>
</dbReference>
<dbReference type="KEGG" id="spir:CWM47_14335"/>
<dbReference type="EMBL" id="CP025096">
    <property type="protein sequence ID" value="AUD02908.1"/>
    <property type="molecule type" value="Genomic_DNA"/>
</dbReference>
<dbReference type="Proteomes" id="UP000232883">
    <property type="component" value="Chromosome"/>
</dbReference>
<keyword evidence="2" id="KW-0812">Transmembrane</keyword>
<dbReference type="AlphaFoldDB" id="A0A2K8YZD1"/>
<dbReference type="InterPro" id="IPR024623">
    <property type="entry name" value="YtxH"/>
</dbReference>
<dbReference type="PANTHER" id="PTHR35792">
    <property type="entry name" value="GENERAL STRESS PROTEIN"/>
    <property type="match status" value="1"/>
</dbReference>
<evidence type="ECO:0000256" key="1">
    <source>
        <dbReference type="SAM" id="MobiDB-lite"/>
    </source>
</evidence>
<sequence length="122" mass="13457">MRFTIRKQPQDYLTDQRYLSGLLTGLVAGLAAGFLFAPRSGKETRSQIAGAVTDQTKEVKNQWDKTKDQAREAIEHIKTNVGITTSKAEDELETLSNKAQDKAKQFAEDAKSGIDKAKNALT</sequence>
<feature type="transmembrane region" description="Helical" evidence="2">
    <location>
        <begin position="18"/>
        <end position="37"/>
    </location>
</feature>
<organism evidence="3 4">
    <name type="scientific">Spirosoma pollinicola</name>
    <dbReference type="NCBI Taxonomy" id="2057025"/>
    <lineage>
        <taxon>Bacteria</taxon>
        <taxon>Pseudomonadati</taxon>
        <taxon>Bacteroidota</taxon>
        <taxon>Cytophagia</taxon>
        <taxon>Cytophagales</taxon>
        <taxon>Cytophagaceae</taxon>
        <taxon>Spirosoma</taxon>
    </lineage>
</organism>
<proteinExistence type="predicted"/>
<protein>
    <recommendedName>
        <fullName evidence="5">YtxH domain-containing protein</fullName>
    </recommendedName>
</protein>
<dbReference type="InterPro" id="IPR052928">
    <property type="entry name" value="Desiccation-related_membrane"/>
</dbReference>
<evidence type="ECO:0000313" key="3">
    <source>
        <dbReference type="EMBL" id="AUD02908.1"/>
    </source>
</evidence>
<evidence type="ECO:0000256" key="2">
    <source>
        <dbReference type="SAM" id="Phobius"/>
    </source>
</evidence>
<dbReference type="RefSeq" id="WP_100988634.1">
    <property type="nucleotide sequence ID" value="NZ_CP025096.1"/>
</dbReference>
<keyword evidence="2" id="KW-0472">Membrane</keyword>
<name>A0A2K8YZD1_9BACT</name>
<feature type="region of interest" description="Disordered" evidence="1">
    <location>
        <begin position="100"/>
        <end position="122"/>
    </location>
</feature>
<keyword evidence="2" id="KW-1133">Transmembrane helix</keyword>
<dbReference type="PANTHER" id="PTHR35792:SF2">
    <property type="entry name" value="GENERAL STRESS PROTEIN"/>
    <property type="match status" value="1"/>
</dbReference>
<evidence type="ECO:0008006" key="5">
    <source>
        <dbReference type="Google" id="ProtNLM"/>
    </source>
</evidence>
<evidence type="ECO:0000313" key="4">
    <source>
        <dbReference type="Proteomes" id="UP000232883"/>
    </source>
</evidence>
<dbReference type="Gene3D" id="1.20.120.20">
    <property type="entry name" value="Apolipoprotein"/>
    <property type="match status" value="1"/>
</dbReference>